<proteinExistence type="predicted"/>
<accession>A0A2S0UMF9</accession>
<dbReference type="AlphaFoldDB" id="A0A2S0UMF9"/>
<dbReference type="KEGG" id="geh:HYN69_11170"/>
<evidence type="ECO:0008006" key="4">
    <source>
        <dbReference type="Google" id="ProtNLM"/>
    </source>
</evidence>
<dbReference type="RefSeq" id="WP_108435804.1">
    <property type="nucleotide sequence ID" value="NZ_CP028918.1"/>
</dbReference>
<dbReference type="OrthoDB" id="7173339at2"/>
<name>A0A2S0UMF9_9RHOB</name>
<evidence type="ECO:0000313" key="3">
    <source>
        <dbReference type="Proteomes" id="UP000244496"/>
    </source>
</evidence>
<keyword evidence="3" id="KW-1185">Reference proteome</keyword>
<keyword evidence="1" id="KW-1133">Transmembrane helix</keyword>
<sequence>MSNPDSFIDEVTEEVRRDRLFAMFRKYGWIGVLIVVFIVGGAGYNEWRKSAAEARAEAFGDAVLDALDMGGVEERRAAMGAIAADGDQNAVLQLLLASDPDTDRAATLAALETLAGDESQPQSYRDLATLRHVVVVGAEAPVAERRAALDPIAAPGRPFRTLALEQMAYLLVEEKKTDEAVAALQALMQDQEAPAGLRSRAEQMIVALGGEVQPATVPQPAAQTDDAG</sequence>
<keyword evidence="1" id="KW-0472">Membrane</keyword>
<evidence type="ECO:0000313" key="2">
    <source>
        <dbReference type="EMBL" id="AWB48986.1"/>
    </source>
</evidence>
<dbReference type="Proteomes" id="UP000244496">
    <property type="component" value="Chromosome"/>
</dbReference>
<gene>
    <name evidence="2" type="ORF">HYN69_11170</name>
</gene>
<reference evidence="2 3" key="1">
    <citation type="submission" date="2018-04" db="EMBL/GenBank/DDBJ databases">
        <title>Genome sequencing of Gemmobacter.</title>
        <authorList>
            <person name="Yi H."/>
            <person name="Baek M.-G."/>
        </authorList>
    </citation>
    <scope>NUCLEOTIDE SEQUENCE [LARGE SCALE GENOMIC DNA]</scope>
    <source>
        <strain evidence="2 3">HYN0069</strain>
    </source>
</reference>
<organism evidence="2 3">
    <name type="scientific">Paragemmobacter aquarius</name>
    <dbReference type="NCBI Taxonomy" id="2169400"/>
    <lineage>
        <taxon>Bacteria</taxon>
        <taxon>Pseudomonadati</taxon>
        <taxon>Pseudomonadota</taxon>
        <taxon>Alphaproteobacteria</taxon>
        <taxon>Rhodobacterales</taxon>
        <taxon>Paracoccaceae</taxon>
        <taxon>Paragemmobacter</taxon>
    </lineage>
</organism>
<keyword evidence="1" id="KW-0812">Transmembrane</keyword>
<protein>
    <recommendedName>
        <fullName evidence="4">Tetratricopeptide repeat-like domain-containing protein</fullName>
    </recommendedName>
</protein>
<dbReference type="EMBL" id="CP028918">
    <property type="protein sequence ID" value="AWB48986.1"/>
    <property type="molecule type" value="Genomic_DNA"/>
</dbReference>
<feature type="transmembrane region" description="Helical" evidence="1">
    <location>
        <begin position="27"/>
        <end position="45"/>
    </location>
</feature>
<evidence type="ECO:0000256" key="1">
    <source>
        <dbReference type="SAM" id="Phobius"/>
    </source>
</evidence>